<dbReference type="SUPFAM" id="SSF55729">
    <property type="entry name" value="Acyl-CoA N-acyltransferases (Nat)"/>
    <property type="match status" value="1"/>
</dbReference>
<name>A0ABS0KZG7_9BACT</name>
<dbReference type="InterPro" id="IPR000182">
    <property type="entry name" value="GNAT_dom"/>
</dbReference>
<dbReference type="EMBL" id="JADWYK010000003">
    <property type="protein sequence ID" value="MBG8553250.1"/>
    <property type="molecule type" value="Genomic_DNA"/>
</dbReference>
<dbReference type="InterPro" id="IPR051531">
    <property type="entry name" value="N-acetyltransferase"/>
</dbReference>
<evidence type="ECO:0000313" key="2">
    <source>
        <dbReference type="EMBL" id="MBG8553250.1"/>
    </source>
</evidence>
<dbReference type="Proteomes" id="UP000601099">
    <property type="component" value="Unassembled WGS sequence"/>
</dbReference>
<comment type="caution">
    <text evidence="2">The sequence shown here is derived from an EMBL/GenBank/DDBJ whole genome shotgun (WGS) entry which is preliminary data.</text>
</comment>
<protein>
    <submittedName>
        <fullName evidence="2">GNAT family N-acetyltransferase</fullName>
    </submittedName>
</protein>
<sequence length="195" mass="22171">MTAAPSFLPGLTQLPTLTTRRLRLRWLAPADVPALFTIFSDPAVMRYWSREAFTSLTEAAELQTQIETLFRERSLFQWGLTRLTDDEVIGTATLYGLHAQHRHAGVGYALGSGHWGQGYASEALAVLLEFAFTELSLHRLEADVDPRNTASRRCLEKQGFREEGLQRERYFLYNEWQDAQLFGLLRAEYQAASSI</sequence>
<dbReference type="PROSITE" id="PS51186">
    <property type="entry name" value="GNAT"/>
    <property type="match status" value="1"/>
</dbReference>
<gene>
    <name evidence="2" type="ORF">I5L79_06820</name>
</gene>
<reference evidence="2 3" key="1">
    <citation type="submission" date="2020-11" db="EMBL/GenBank/DDBJ databases">
        <title>Hymenobacter sp.</title>
        <authorList>
            <person name="Kim M.K."/>
        </authorList>
    </citation>
    <scope>NUCLEOTIDE SEQUENCE [LARGE SCALE GENOMIC DNA]</scope>
    <source>
        <strain evidence="2 3">BT594</strain>
    </source>
</reference>
<dbReference type="PANTHER" id="PTHR43792">
    <property type="entry name" value="GNAT FAMILY, PUTATIVE (AFU_ORTHOLOGUE AFUA_3G00765)-RELATED-RELATED"/>
    <property type="match status" value="1"/>
</dbReference>
<keyword evidence="3" id="KW-1185">Reference proteome</keyword>
<accession>A0ABS0KZG7</accession>
<evidence type="ECO:0000313" key="3">
    <source>
        <dbReference type="Proteomes" id="UP000601099"/>
    </source>
</evidence>
<dbReference type="RefSeq" id="WP_196954276.1">
    <property type="nucleotide sequence ID" value="NZ_JADWYK010000003.1"/>
</dbReference>
<proteinExistence type="predicted"/>
<organism evidence="2 3">
    <name type="scientific">Hymenobacter guriensis</name>
    <dbReference type="NCBI Taxonomy" id="2793065"/>
    <lineage>
        <taxon>Bacteria</taxon>
        <taxon>Pseudomonadati</taxon>
        <taxon>Bacteroidota</taxon>
        <taxon>Cytophagia</taxon>
        <taxon>Cytophagales</taxon>
        <taxon>Hymenobacteraceae</taxon>
        <taxon>Hymenobacter</taxon>
    </lineage>
</organism>
<dbReference type="Gene3D" id="3.40.630.30">
    <property type="match status" value="1"/>
</dbReference>
<dbReference type="InterPro" id="IPR016181">
    <property type="entry name" value="Acyl_CoA_acyltransferase"/>
</dbReference>
<evidence type="ECO:0000259" key="1">
    <source>
        <dbReference type="PROSITE" id="PS51186"/>
    </source>
</evidence>
<feature type="domain" description="N-acetyltransferase" evidence="1">
    <location>
        <begin position="22"/>
        <end position="187"/>
    </location>
</feature>
<dbReference type="PANTHER" id="PTHR43792:SF9">
    <property type="entry name" value="RIBOSOMAL-PROTEIN-ALANINE ACETYLTRANSFERASE"/>
    <property type="match status" value="1"/>
</dbReference>
<dbReference type="Pfam" id="PF13302">
    <property type="entry name" value="Acetyltransf_3"/>
    <property type="match status" value="1"/>
</dbReference>